<proteinExistence type="predicted"/>
<protein>
    <submittedName>
        <fullName evidence="2">Hypothetical_protein</fullName>
    </submittedName>
</protein>
<evidence type="ECO:0000313" key="3">
    <source>
        <dbReference type="Proteomes" id="UP001642409"/>
    </source>
</evidence>
<keyword evidence="3" id="KW-1185">Reference proteome</keyword>
<dbReference type="EMBL" id="CAXDID020000644">
    <property type="protein sequence ID" value="CAL6107989.1"/>
    <property type="molecule type" value="Genomic_DNA"/>
</dbReference>
<evidence type="ECO:0000313" key="2">
    <source>
        <dbReference type="EMBL" id="CAL6107989.1"/>
    </source>
</evidence>
<organism evidence="1">
    <name type="scientific">Hexamita inflata</name>
    <dbReference type="NCBI Taxonomy" id="28002"/>
    <lineage>
        <taxon>Eukaryota</taxon>
        <taxon>Metamonada</taxon>
        <taxon>Diplomonadida</taxon>
        <taxon>Hexamitidae</taxon>
        <taxon>Hexamitinae</taxon>
        <taxon>Hexamita</taxon>
    </lineage>
</organism>
<sequence length="283" mass="32868">MQGNFIGMLVINSYIFDTFSDFTMNNMDGLSASTLKIRMMDQLIPVFNPFYQFSPSISYQENIPRPLIQTIPCILNSYPQIQHNDIVSVKMVSIPKIVNASKGQYIQSFYEYYQMQTVQKQLTVHVGISSTAITTYSRYLYLNIPGCVTPSQQVFTPVPLNLSKIREQTSKPFKRTSSDCLITNGYDCLIDRDVDLYRLAKQTVMAQKNSDLKYLCSKDFVSSKFKKILFIFLFFLIKLNMETDDYLLKLKTFQNLEIQVNLFLITIISLTQYQKQIMQYNKN</sequence>
<comment type="caution">
    <text evidence="1">The sequence shown here is derived from an EMBL/GenBank/DDBJ whole genome shotgun (WGS) entry which is preliminary data.</text>
</comment>
<evidence type="ECO:0000313" key="1">
    <source>
        <dbReference type="EMBL" id="CAI9975194.1"/>
    </source>
</evidence>
<name>A0AA86RB64_9EUKA</name>
<reference evidence="1" key="1">
    <citation type="submission" date="2023-06" db="EMBL/GenBank/DDBJ databases">
        <authorList>
            <person name="Kurt Z."/>
        </authorList>
    </citation>
    <scope>NUCLEOTIDE SEQUENCE</scope>
</reference>
<accession>A0AA86RB64</accession>
<dbReference type="EMBL" id="CATOUU010001165">
    <property type="protein sequence ID" value="CAI9975194.1"/>
    <property type="molecule type" value="Genomic_DNA"/>
</dbReference>
<dbReference type="Proteomes" id="UP001642409">
    <property type="component" value="Unassembled WGS sequence"/>
</dbReference>
<reference evidence="2 3" key="2">
    <citation type="submission" date="2024-07" db="EMBL/GenBank/DDBJ databases">
        <authorList>
            <person name="Akdeniz Z."/>
        </authorList>
    </citation>
    <scope>NUCLEOTIDE SEQUENCE [LARGE SCALE GENOMIC DNA]</scope>
</reference>
<dbReference type="AlphaFoldDB" id="A0AA86RB64"/>
<gene>
    <name evidence="1" type="ORF">HINF_LOCUS62839</name>
    <name evidence="2" type="ORF">HINF_LOCUS74751</name>
</gene>